<evidence type="ECO:0000256" key="1">
    <source>
        <dbReference type="SAM" id="SignalP"/>
    </source>
</evidence>
<protein>
    <submittedName>
        <fullName evidence="2">Putative secreted protein</fullName>
    </submittedName>
</protein>
<feature type="chain" id="PRO_5014882679" evidence="1">
    <location>
        <begin position="21"/>
        <end position="70"/>
    </location>
</feature>
<keyword evidence="1" id="KW-0732">Signal</keyword>
<dbReference type="EMBL" id="GGFL01013374">
    <property type="protein sequence ID" value="MBW77552.1"/>
    <property type="molecule type" value="Transcribed_RNA"/>
</dbReference>
<feature type="signal peptide" evidence="1">
    <location>
        <begin position="1"/>
        <end position="20"/>
    </location>
</feature>
<organism evidence="2">
    <name type="scientific">Anopheles darlingi</name>
    <name type="common">Mosquito</name>
    <dbReference type="NCBI Taxonomy" id="43151"/>
    <lineage>
        <taxon>Eukaryota</taxon>
        <taxon>Metazoa</taxon>
        <taxon>Ecdysozoa</taxon>
        <taxon>Arthropoda</taxon>
        <taxon>Hexapoda</taxon>
        <taxon>Insecta</taxon>
        <taxon>Pterygota</taxon>
        <taxon>Neoptera</taxon>
        <taxon>Endopterygota</taxon>
        <taxon>Diptera</taxon>
        <taxon>Nematocera</taxon>
        <taxon>Culicoidea</taxon>
        <taxon>Culicidae</taxon>
        <taxon>Anophelinae</taxon>
        <taxon>Anopheles</taxon>
    </lineage>
</organism>
<dbReference type="AlphaFoldDB" id="A0A2M4DJ37"/>
<name>A0A2M4DJ37_ANODA</name>
<accession>A0A2M4DJ37</accession>
<reference evidence="2" key="1">
    <citation type="submission" date="2018-01" db="EMBL/GenBank/DDBJ databases">
        <title>An insight into the sialome of Amazonian anophelines.</title>
        <authorList>
            <person name="Ribeiro J.M."/>
            <person name="Scarpassa V."/>
            <person name="Calvo E."/>
        </authorList>
    </citation>
    <scope>NUCLEOTIDE SEQUENCE</scope>
</reference>
<evidence type="ECO:0000313" key="2">
    <source>
        <dbReference type="EMBL" id="MBW77552.1"/>
    </source>
</evidence>
<proteinExistence type="predicted"/>
<sequence>MDCWPHWMMMSFRWASLAATASPPARSQEAFTPMQPSCRSCKVLLDGISDRGPPLPLRLAVMLCGAMFVF</sequence>